<evidence type="ECO:0000313" key="1">
    <source>
        <dbReference type="EMBL" id="CAG7825481.1"/>
    </source>
</evidence>
<gene>
    <name evidence="1" type="ORF">AFUS01_LOCUS35589</name>
</gene>
<feature type="non-terminal residue" evidence="1">
    <location>
        <position position="1"/>
    </location>
</feature>
<organism evidence="1 2">
    <name type="scientific">Allacma fusca</name>
    <dbReference type="NCBI Taxonomy" id="39272"/>
    <lineage>
        <taxon>Eukaryota</taxon>
        <taxon>Metazoa</taxon>
        <taxon>Ecdysozoa</taxon>
        <taxon>Arthropoda</taxon>
        <taxon>Hexapoda</taxon>
        <taxon>Collembola</taxon>
        <taxon>Symphypleona</taxon>
        <taxon>Sminthuridae</taxon>
        <taxon>Allacma</taxon>
    </lineage>
</organism>
<protein>
    <submittedName>
        <fullName evidence="1">Uncharacterized protein</fullName>
    </submittedName>
</protein>
<dbReference type="AlphaFoldDB" id="A0A8J2L1C9"/>
<dbReference type="EMBL" id="CAJVCH010536457">
    <property type="protein sequence ID" value="CAG7825481.1"/>
    <property type="molecule type" value="Genomic_DNA"/>
</dbReference>
<reference evidence="1" key="1">
    <citation type="submission" date="2021-06" db="EMBL/GenBank/DDBJ databases">
        <authorList>
            <person name="Hodson N. C."/>
            <person name="Mongue J. A."/>
            <person name="Jaron S. K."/>
        </authorList>
    </citation>
    <scope>NUCLEOTIDE SEQUENCE</scope>
</reference>
<dbReference type="Proteomes" id="UP000708208">
    <property type="component" value="Unassembled WGS sequence"/>
</dbReference>
<evidence type="ECO:0000313" key="2">
    <source>
        <dbReference type="Proteomes" id="UP000708208"/>
    </source>
</evidence>
<sequence>YAFGERLWSSLELTGDLLYILDMAEIRLFEPGGTPPVLGFQNQLTDPENAQTQALVTPEKAVNTFR</sequence>
<keyword evidence="2" id="KW-1185">Reference proteome</keyword>
<name>A0A8J2L1C9_9HEXA</name>
<comment type="caution">
    <text evidence="1">The sequence shown here is derived from an EMBL/GenBank/DDBJ whole genome shotgun (WGS) entry which is preliminary data.</text>
</comment>
<accession>A0A8J2L1C9</accession>
<proteinExistence type="predicted"/>